<dbReference type="InterPro" id="IPR023346">
    <property type="entry name" value="Lysozyme-like_dom_sf"/>
</dbReference>
<dbReference type="InterPro" id="IPR018537">
    <property type="entry name" value="Peptidoglycan-bd_3"/>
</dbReference>
<name>A0A219B557_9SPHN</name>
<dbReference type="SUPFAM" id="SSF53955">
    <property type="entry name" value="Lysozyme-like"/>
    <property type="match status" value="1"/>
</dbReference>
<dbReference type="InterPro" id="IPR008565">
    <property type="entry name" value="TtsA-like_GH18_dom"/>
</dbReference>
<evidence type="ECO:0000313" key="4">
    <source>
        <dbReference type="Proteomes" id="UP000198462"/>
    </source>
</evidence>
<feature type="domain" description="TtsA-like Glycoside hydrolase family 108" evidence="1">
    <location>
        <begin position="10"/>
        <end position="91"/>
    </location>
</feature>
<dbReference type="Pfam" id="PF05838">
    <property type="entry name" value="Glyco_hydro_108"/>
    <property type="match status" value="1"/>
</dbReference>
<gene>
    <name evidence="3" type="ORF">B5C34_05150</name>
</gene>
<dbReference type="Proteomes" id="UP000198462">
    <property type="component" value="Unassembled WGS sequence"/>
</dbReference>
<evidence type="ECO:0000313" key="3">
    <source>
        <dbReference type="EMBL" id="OWV32898.1"/>
    </source>
</evidence>
<accession>A0A219B557</accession>
<dbReference type="RefSeq" id="WP_088711687.1">
    <property type="nucleotide sequence ID" value="NZ_NFZT01000001.1"/>
</dbReference>
<keyword evidence="4" id="KW-1185">Reference proteome</keyword>
<evidence type="ECO:0000259" key="2">
    <source>
        <dbReference type="Pfam" id="PF09374"/>
    </source>
</evidence>
<reference evidence="4" key="1">
    <citation type="submission" date="2017-05" db="EMBL/GenBank/DDBJ databases">
        <authorList>
            <person name="Lin X."/>
        </authorList>
    </citation>
    <scope>NUCLEOTIDE SEQUENCE [LARGE SCALE GENOMIC DNA]</scope>
    <source>
        <strain evidence="4">JLT2012</strain>
    </source>
</reference>
<dbReference type="EMBL" id="NFZT01000001">
    <property type="protein sequence ID" value="OWV32898.1"/>
    <property type="molecule type" value="Genomic_DNA"/>
</dbReference>
<proteinExistence type="predicted"/>
<dbReference type="Gene3D" id="1.20.141.10">
    <property type="entry name" value="Chitosanase, subunit A, domain 1"/>
    <property type="match status" value="1"/>
</dbReference>
<comment type="caution">
    <text evidence="3">The sequence shown here is derived from an EMBL/GenBank/DDBJ whole genome shotgun (WGS) entry which is preliminary data.</text>
</comment>
<dbReference type="Pfam" id="PF09374">
    <property type="entry name" value="PG_binding_3"/>
    <property type="match status" value="1"/>
</dbReference>
<dbReference type="AlphaFoldDB" id="A0A219B557"/>
<organism evidence="3 4">
    <name type="scientific">Pacificimonas flava</name>
    <dbReference type="NCBI Taxonomy" id="1234595"/>
    <lineage>
        <taxon>Bacteria</taxon>
        <taxon>Pseudomonadati</taxon>
        <taxon>Pseudomonadota</taxon>
        <taxon>Alphaproteobacteria</taxon>
        <taxon>Sphingomonadales</taxon>
        <taxon>Sphingosinicellaceae</taxon>
        <taxon>Pacificimonas</taxon>
    </lineage>
</organism>
<feature type="domain" description="Peptidoglycan binding" evidence="2">
    <location>
        <begin position="96"/>
        <end position="176"/>
    </location>
</feature>
<evidence type="ECO:0000259" key="1">
    <source>
        <dbReference type="Pfam" id="PF05838"/>
    </source>
</evidence>
<dbReference type="OrthoDB" id="9815229at2"/>
<protein>
    <submittedName>
        <fullName evidence="3">Uncharacterized protein</fullName>
    </submittedName>
</protein>
<sequence>MTSLQNIIDGVIERERGFVDHPDDPGGATKYGITERNARLDGYEGDMRDLPRSRAHDIYYRKYVVAPGFDRLLEIMPRVCAEVVDSGVNAGPGRSARWLQQGLNLLNRKGRDFADLVVDGDIGPKTRAALAELKARRGAAAEELLVRTLDGLQFRHYAEITERDPGFESFFVGWILHRIQNA</sequence>
<dbReference type="CDD" id="cd13926">
    <property type="entry name" value="N-acetylmuramidase_GH108"/>
    <property type="match status" value="1"/>
</dbReference>